<accession>A0A8K0SSC5</accession>
<sequence>MLKLFRSVYIGNGGWTFVARALENDRCQACMGHGTRTLHRQGGSTTSSFCDRRSAFKQNAVKCFSGVGSHACLAGCYSRIDGASVGNARYRATCNLGMALPVNAGSSREGGQRVRGSERGDEVGRRCKVACVKFFPSGKVLTRFRAAPWGASVVASCPPPLKRHWRSHFHSPHSTTREINVCVRADEGGGRFLRHGNTWLGLESLGWPQLMGLQLTDAHKHSSGRDESSVFASS</sequence>
<dbReference type="Proteomes" id="UP000813444">
    <property type="component" value="Unassembled WGS sequence"/>
</dbReference>
<evidence type="ECO:0000313" key="1">
    <source>
        <dbReference type="EMBL" id="KAH7318772.1"/>
    </source>
</evidence>
<dbReference type="EMBL" id="JAGPNK010000007">
    <property type="protein sequence ID" value="KAH7318772.1"/>
    <property type="molecule type" value="Genomic_DNA"/>
</dbReference>
<organism evidence="1 2">
    <name type="scientific">Stachybotrys elegans</name>
    <dbReference type="NCBI Taxonomy" id="80388"/>
    <lineage>
        <taxon>Eukaryota</taxon>
        <taxon>Fungi</taxon>
        <taxon>Dikarya</taxon>
        <taxon>Ascomycota</taxon>
        <taxon>Pezizomycotina</taxon>
        <taxon>Sordariomycetes</taxon>
        <taxon>Hypocreomycetidae</taxon>
        <taxon>Hypocreales</taxon>
        <taxon>Stachybotryaceae</taxon>
        <taxon>Stachybotrys</taxon>
    </lineage>
</organism>
<evidence type="ECO:0000313" key="2">
    <source>
        <dbReference type="Proteomes" id="UP000813444"/>
    </source>
</evidence>
<name>A0A8K0SSC5_9HYPO</name>
<gene>
    <name evidence="1" type="ORF">B0I35DRAFT_252308</name>
</gene>
<keyword evidence="2" id="KW-1185">Reference proteome</keyword>
<proteinExistence type="predicted"/>
<dbReference type="AlphaFoldDB" id="A0A8K0SSC5"/>
<comment type="caution">
    <text evidence="1">The sequence shown here is derived from an EMBL/GenBank/DDBJ whole genome shotgun (WGS) entry which is preliminary data.</text>
</comment>
<protein>
    <submittedName>
        <fullName evidence="1">Uncharacterized protein</fullName>
    </submittedName>
</protein>
<reference evidence="1" key="1">
    <citation type="journal article" date="2021" name="Nat. Commun.">
        <title>Genetic determinants of endophytism in the Arabidopsis root mycobiome.</title>
        <authorList>
            <person name="Mesny F."/>
            <person name="Miyauchi S."/>
            <person name="Thiergart T."/>
            <person name="Pickel B."/>
            <person name="Atanasova L."/>
            <person name="Karlsson M."/>
            <person name="Huettel B."/>
            <person name="Barry K.W."/>
            <person name="Haridas S."/>
            <person name="Chen C."/>
            <person name="Bauer D."/>
            <person name="Andreopoulos W."/>
            <person name="Pangilinan J."/>
            <person name="LaButti K."/>
            <person name="Riley R."/>
            <person name="Lipzen A."/>
            <person name="Clum A."/>
            <person name="Drula E."/>
            <person name="Henrissat B."/>
            <person name="Kohler A."/>
            <person name="Grigoriev I.V."/>
            <person name="Martin F.M."/>
            <person name="Hacquard S."/>
        </authorList>
    </citation>
    <scope>NUCLEOTIDE SEQUENCE</scope>
    <source>
        <strain evidence="1">MPI-CAGE-CH-0235</strain>
    </source>
</reference>